<comment type="caution">
    <text evidence="2">The sequence shown here is derived from an EMBL/GenBank/DDBJ whole genome shotgun (WGS) entry which is preliminary data.</text>
</comment>
<evidence type="ECO:0000313" key="2">
    <source>
        <dbReference type="EMBL" id="KAL5103928.1"/>
    </source>
</evidence>
<proteinExistence type="predicted"/>
<gene>
    <name evidence="2" type="ORF">TcWFU_005814</name>
</gene>
<protein>
    <submittedName>
        <fullName evidence="2">Uncharacterized protein</fullName>
    </submittedName>
</protein>
<feature type="compositionally biased region" description="Polar residues" evidence="1">
    <location>
        <begin position="83"/>
        <end position="101"/>
    </location>
</feature>
<name>A0ABR4Q3K0_9CEST</name>
<evidence type="ECO:0000313" key="3">
    <source>
        <dbReference type="Proteomes" id="UP001651158"/>
    </source>
</evidence>
<dbReference type="EMBL" id="JAKROA010000015">
    <property type="protein sequence ID" value="KAL5103928.1"/>
    <property type="molecule type" value="Genomic_DNA"/>
</dbReference>
<reference evidence="2 3" key="1">
    <citation type="journal article" date="2022" name="Front. Cell. Infect. Microbiol.">
        <title>The Genomes of Two Strains of Taenia crassiceps the Animal Model for the Study of Human Cysticercosis.</title>
        <authorList>
            <person name="Bobes R.J."/>
            <person name="Estrada K."/>
            <person name="Rios-Valencia D.G."/>
            <person name="Calderon-Gallegos A."/>
            <person name="de la Torre P."/>
            <person name="Carrero J.C."/>
            <person name="Sanchez-Flores A."/>
            <person name="Laclette J.P."/>
        </authorList>
    </citation>
    <scope>NUCLEOTIDE SEQUENCE [LARGE SCALE GENOMIC DNA]</scope>
    <source>
        <strain evidence="2">WFUcys</strain>
    </source>
</reference>
<sequence length="117" mass="13171">MHTDTLTLFKHDHHLVLPLPTSPDHIAAHCPNPYRKTFLRSLPSYERKTFRPGRSVTADKLPVERPRRPTTPREHRGPPNPAQSPALSLSSTLRSPQSPSHTVEHPAPTTAHSSSWR</sequence>
<accession>A0ABR4Q3K0</accession>
<evidence type="ECO:0000256" key="1">
    <source>
        <dbReference type="SAM" id="MobiDB-lite"/>
    </source>
</evidence>
<organism evidence="2 3">
    <name type="scientific">Taenia crassiceps</name>
    <dbReference type="NCBI Taxonomy" id="6207"/>
    <lineage>
        <taxon>Eukaryota</taxon>
        <taxon>Metazoa</taxon>
        <taxon>Spiralia</taxon>
        <taxon>Lophotrochozoa</taxon>
        <taxon>Platyhelminthes</taxon>
        <taxon>Cestoda</taxon>
        <taxon>Eucestoda</taxon>
        <taxon>Cyclophyllidea</taxon>
        <taxon>Taeniidae</taxon>
        <taxon>Taenia</taxon>
    </lineage>
</organism>
<feature type="compositionally biased region" description="Basic and acidic residues" evidence="1">
    <location>
        <begin position="61"/>
        <end position="77"/>
    </location>
</feature>
<feature type="region of interest" description="Disordered" evidence="1">
    <location>
        <begin position="45"/>
        <end position="117"/>
    </location>
</feature>
<keyword evidence="3" id="KW-1185">Reference proteome</keyword>
<dbReference type="Proteomes" id="UP001651158">
    <property type="component" value="Unassembled WGS sequence"/>
</dbReference>